<proteinExistence type="predicted"/>
<dbReference type="Pfam" id="PF01584">
    <property type="entry name" value="CheW"/>
    <property type="match status" value="1"/>
</dbReference>
<dbReference type="InterPro" id="IPR002545">
    <property type="entry name" value="CheW-lke_dom"/>
</dbReference>
<comment type="caution">
    <text evidence="2">The sequence shown here is derived from an EMBL/GenBank/DDBJ whole genome shotgun (WGS) entry which is preliminary data.</text>
</comment>
<gene>
    <name evidence="2" type="ORF">DW099_18845</name>
</gene>
<dbReference type="SUPFAM" id="SSF50341">
    <property type="entry name" value="CheW-like"/>
    <property type="match status" value="1"/>
</dbReference>
<evidence type="ECO:0000313" key="3">
    <source>
        <dbReference type="Proteomes" id="UP000284841"/>
    </source>
</evidence>
<keyword evidence="3" id="KW-1185">Reference proteome</keyword>
<sequence>MNSKSSRELLCITGSEKNYALDLKWIAEIYADVHISPFPCLPPHYIGMYNYKGQIIPVISLEEADARILIIIRCNDCLFAMAVSKEPFIIDQKDVEEIDSLHPDTMSGLWAEQALYQMEGTLVSLLDIQSSVEKMQSMNEKEF</sequence>
<dbReference type="Proteomes" id="UP000284841">
    <property type="component" value="Unassembled WGS sequence"/>
</dbReference>
<dbReference type="GO" id="GO:0006935">
    <property type="term" value="P:chemotaxis"/>
    <property type="evidence" value="ECO:0007669"/>
    <property type="project" value="InterPro"/>
</dbReference>
<name>A0A415DTR3_9FIRM</name>
<dbReference type="Gene3D" id="2.40.50.180">
    <property type="entry name" value="CheA-289, Domain 4"/>
    <property type="match status" value="1"/>
</dbReference>
<dbReference type="Gene3D" id="2.30.30.40">
    <property type="entry name" value="SH3 Domains"/>
    <property type="match status" value="1"/>
</dbReference>
<organism evidence="2 3">
    <name type="scientific">Emergencia timonensis</name>
    <dbReference type="NCBI Taxonomy" id="1776384"/>
    <lineage>
        <taxon>Bacteria</taxon>
        <taxon>Bacillati</taxon>
        <taxon>Bacillota</taxon>
        <taxon>Clostridia</taxon>
        <taxon>Peptostreptococcales</taxon>
        <taxon>Anaerovoracaceae</taxon>
        <taxon>Emergencia</taxon>
    </lineage>
</organism>
<dbReference type="STRING" id="1776384.GCA_900086585_01466"/>
<dbReference type="AlphaFoldDB" id="A0A415DTR3"/>
<feature type="domain" description="CheW-like" evidence="1">
    <location>
        <begin position="9"/>
        <end position="130"/>
    </location>
</feature>
<dbReference type="OrthoDB" id="9794382at2"/>
<dbReference type="GO" id="GO:0007165">
    <property type="term" value="P:signal transduction"/>
    <property type="evidence" value="ECO:0007669"/>
    <property type="project" value="InterPro"/>
</dbReference>
<dbReference type="RefSeq" id="WP_067535912.1">
    <property type="nucleotide sequence ID" value="NZ_AP025567.1"/>
</dbReference>
<dbReference type="GeneID" id="83003845"/>
<accession>A0A415DTR3</accession>
<reference evidence="2 3" key="1">
    <citation type="submission" date="2018-08" db="EMBL/GenBank/DDBJ databases">
        <title>A genome reference for cultivated species of the human gut microbiota.</title>
        <authorList>
            <person name="Zou Y."/>
            <person name="Xue W."/>
            <person name="Luo G."/>
        </authorList>
    </citation>
    <scope>NUCLEOTIDE SEQUENCE [LARGE SCALE GENOMIC DNA]</scope>
    <source>
        <strain evidence="2 3">AM07-24</strain>
    </source>
</reference>
<dbReference type="InterPro" id="IPR036061">
    <property type="entry name" value="CheW-like_dom_sf"/>
</dbReference>
<protein>
    <recommendedName>
        <fullName evidence="1">CheW-like domain-containing protein</fullName>
    </recommendedName>
</protein>
<dbReference type="EMBL" id="QRMS01000009">
    <property type="protein sequence ID" value="RHJ83375.1"/>
    <property type="molecule type" value="Genomic_DNA"/>
</dbReference>
<evidence type="ECO:0000259" key="1">
    <source>
        <dbReference type="Pfam" id="PF01584"/>
    </source>
</evidence>
<evidence type="ECO:0000313" key="2">
    <source>
        <dbReference type="EMBL" id="RHJ83375.1"/>
    </source>
</evidence>